<reference evidence="1" key="3">
    <citation type="journal article" date="2017" name="Nature">
        <title>Genome sequence of the progenitor of the wheat D genome Aegilops tauschii.</title>
        <authorList>
            <person name="Luo M.C."/>
            <person name="Gu Y.Q."/>
            <person name="Puiu D."/>
            <person name="Wang H."/>
            <person name="Twardziok S.O."/>
            <person name="Deal K.R."/>
            <person name="Huo N."/>
            <person name="Zhu T."/>
            <person name="Wang L."/>
            <person name="Wang Y."/>
            <person name="McGuire P.E."/>
            <person name="Liu S."/>
            <person name="Long H."/>
            <person name="Ramasamy R.K."/>
            <person name="Rodriguez J.C."/>
            <person name="Van S.L."/>
            <person name="Yuan L."/>
            <person name="Wang Z."/>
            <person name="Xia Z."/>
            <person name="Xiao L."/>
            <person name="Anderson O.D."/>
            <person name="Ouyang S."/>
            <person name="Liang Y."/>
            <person name="Zimin A.V."/>
            <person name="Pertea G."/>
            <person name="Qi P."/>
            <person name="Bennetzen J.L."/>
            <person name="Dai X."/>
            <person name="Dawson M.W."/>
            <person name="Muller H.G."/>
            <person name="Kugler K."/>
            <person name="Rivarola-Duarte L."/>
            <person name="Spannagl M."/>
            <person name="Mayer K.F.X."/>
            <person name="Lu F.H."/>
            <person name="Bevan M.W."/>
            <person name="Leroy P."/>
            <person name="Li P."/>
            <person name="You F.M."/>
            <person name="Sun Q."/>
            <person name="Liu Z."/>
            <person name="Lyons E."/>
            <person name="Wicker T."/>
            <person name="Salzberg S.L."/>
            <person name="Devos K.M."/>
            <person name="Dvorak J."/>
        </authorList>
    </citation>
    <scope>NUCLEOTIDE SEQUENCE [LARGE SCALE GENOMIC DNA]</scope>
    <source>
        <strain evidence="1">cv. AL8/78</strain>
    </source>
</reference>
<reference evidence="2" key="2">
    <citation type="journal article" date="2017" name="Nat. Plants">
        <title>The Aegilops tauschii genome reveals multiple impacts of transposons.</title>
        <authorList>
            <person name="Zhao G."/>
            <person name="Zou C."/>
            <person name="Li K."/>
            <person name="Wang K."/>
            <person name="Li T."/>
            <person name="Gao L."/>
            <person name="Zhang X."/>
            <person name="Wang H."/>
            <person name="Yang Z."/>
            <person name="Liu X."/>
            <person name="Jiang W."/>
            <person name="Mao L."/>
            <person name="Kong X."/>
            <person name="Jiao Y."/>
            <person name="Jia J."/>
        </authorList>
    </citation>
    <scope>NUCLEOTIDE SEQUENCE [LARGE SCALE GENOMIC DNA]</scope>
    <source>
        <strain evidence="2">cv. AL8/78</strain>
    </source>
</reference>
<protein>
    <submittedName>
        <fullName evidence="1">Uncharacterized protein</fullName>
    </submittedName>
</protein>
<evidence type="ECO:0000313" key="2">
    <source>
        <dbReference type="Proteomes" id="UP000015105"/>
    </source>
</evidence>
<reference evidence="1" key="5">
    <citation type="journal article" date="2021" name="G3 (Bethesda)">
        <title>Aegilops tauschii genome assembly Aet v5.0 features greater sequence contiguity and improved annotation.</title>
        <authorList>
            <person name="Wang L."/>
            <person name="Zhu T."/>
            <person name="Rodriguez J.C."/>
            <person name="Deal K.R."/>
            <person name="Dubcovsky J."/>
            <person name="McGuire P.E."/>
            <person name="Lux T."/>
            <person name="Spannagl M."/>
            <person name="Mayer K.F.X."/>
            <person name="Baldrich P."/>
            <person name="Meyers B.C."/>
            <person name="Huo N."/>
            <person name="Gu Y.Q."/>
            <person name="Zhou H."/>
            <person name="Devos K.M."/>
            <person name="Bennetzen J.L."/>
            <person name="Unver T."/>
            <person name="Budak H."/>
            <person name="Gulick P.J."/>
            <person name="Galiba G."/>
            <person name="Kalapos B."/>
            <person name="Nelson D.R."/>
            <person name="Li P."/>
            <person name="You F.M."/>
            <person name="Luo M.C."/>
            <person name="Dvorak J."/>
        </authorList>
    </citation>
    <scope>NUCLEOTIDE SEQUENCE [LARGE SCALE GENOMIC DNA]</scope>
    <source>
        <strain evidence="1">cv. AL8/78</strain>
    </source>
</reference>
<name>A0A453BWA1_AEGTS</name>
<organism evidence="1 2">
    <name type="scientific">Aegilops tauschii subsp. strangulata</name>
    <name type="common">Goatgrass</name>
    <dbReference type="NCBI Taxonomy" id="200361"/>
    <lineage>
        <taxon>Eukaryota</taxon>
        <taxon>Viridiplantae</taxon>
        <taxon>Streptophyta</taxon>
        <taxon>Embryophyta</taxon>
        <taxon>Tracheophyta</taxon>
        <taxon>Spermatophyta</taxon>
        <taxon>Magnoliopsida</taxon>
        <taxon>Liliopsida</taxon>
        <taxon>Poales</taxon>
        <taxon>Poaceae</taxon>
        <taxon>BOP clade</taxon>
        <taxon>Pooideae</taxon>
        <taxon>Triticodae</taxon>
        <taxon>Triticeae</taxon>
        <taxon>Triticinae</taxon>
        <taxon>Aegilops</taxon>
    </lineage>
</organism>
<reference evidence="2" key="1">
    <citation type="journal article" date="2014" name="Science">
        <title>Ancient hybridizations among the ancestral genomes of bread wheat.</title>
        <authorList>
            <consortium name="International Wheat Genome Sequencing Consortium,"/>
            <person name="Marcussen T."/>
            <person name="Sandve S.R."/>
            <person name="Heier L."/>
            <person name="Spannagl M."/>
            <person name="Pfeifer M."/>
            <person name="Jakobsen K.S."/>
            <person name="Wulff B.B."/>
            <person name="Steuernagel B."/>
            <person name="Mayer K.F."/>
            <person name="Olsen O.A."/>
        </authorList>
    </citation>
    <scope>NUCLEOTIDE SEQUENCE [LARGE SCALE GENOMIC DNA]</scope>
    <source>
        <strain evidence="2">cv. AL8/78</strain>
    </source>
</reference>
<dbReference type="AlphaFoldDB" id="A0A453BWA1"/>
<sequence>GRSLKEAQAVLEKNYNSPMTEKEVHDSKTILIVFLVGHMMAPMAKYDYSSLTYWPALMGPGNILNYNWG</sequence>
<reference evidence="1" key="4">
    <citation type="submission" date="2019-03" db="UniProtKB">
        <authorList>
            <consortium name="EnsemblPlants"/>
        </authorList>
    </citation>
    <scope>IDENTIFICATION</scope>
</reference>
<keyword evidence="2" id="KW-1185">Reference proteome</keyword>
<accession>A0A453BWA1</accession>
<proteinExistence type="predicted"/>
<dbReference type="Proteomes" id="UP000015105">
    <property type="component" value="Chromosome 2D"/>
</dbReference>
<dbReference type="EnsemblPlants" id="AET2Gv20655600.4">
    <property type="protein sequence ID" value="AET2Gv20655600.4"/>
    <property type="gene ID" value="AET2Gv20655600"/>
</dbReference>
<dbReference type="Gramene" id="AET2Gv20655600.4">
    <property type="protein sequence ID" value="AET2Gv20655600.4"/>
    <property type="gene ID" value="AET2Gv20655600"/>
</dbReference>
<evidence type="ECO:0000313" key="1">
    <source>
        <dbReference type="EnsemblPlants" id="AET2Gv20655600.4"/>
    </source>
</evidence>